<protein>
    <submittedName>
        <fullName evidence="4">Uncharacterized protein</fullName>
    </submittedName>
</protein>
<dbReference type="EMBL" id="BJJW01000005">
    <property type="protein sequence ID" value="GDZ83458.1"/>
    <property type="molecule type" value="Genomic_DNA"/>
</dbReference>
<dbReference type="InterPro" id="IPR058592">
    <property type="entry name" value="Gtf3_C"/>
</dbReference>
<dbReference type="AlphaFoldDB" id="A0A5A5TZ11"/>
<sequence>MKIIITEKVNRELLEWQAGQKEKVHVVSWTAEVNYKPQHNESNLYQFMRQGYSEYLIKDLPWIKQLVLNYRSIPGNHELEFKDAQNNVVIKVYLRKNTQFVEHVEVMDCFGNTLSNLIYSGKNLAQQIDYDTSGHPVQNCLFGQHQKITTFWHAHDKKINNIGMSLVTKSKEVFYSRYWDWHFEAFRKIIGTFENVSEIISYEAPTLNIDIPNKRVLFGELMSKTKRTKTKKWIVNFQKQNFWKPRNDVSKAAMAMGYTPIDFDTPYIDNEKWMTAQLEKHCLQINSGDTVVWQYPKYSPQLELNMLNWFHNRGIKVASFIHDINLLREEPLNREHYLPEYDKILLSSFDANIVPEKFEQALYSLANVKLKNIVALKPYDFIIQKPVLPATYSQDIVYAGSLAKFPALEDIDFNLTVYGEKNFSDVNFVNPKIIDGGFLPAEELASSLNNGFGLIWDEDRQNPYRQAYTKWNWPYKFSLYMVSGLPVIAWSESAIAKLIESENLGFIVTDLSQIASKVRSISQTEFNEMAANAAEIGNKLAHGNSTKTALKKLENCQCP</sequence>
<evidence type="ECO:0000256" key="1">
    <source>
        <dbReference type="ARBA" id="ARBA00022679"/>
    </source>
</evidence>
<feature type="domain" description="Glucosyltransferase 3-like C-terminal" evidence="3">
    <location>
        <begin position="396"/>
        <end position="552"/>
    </location>
</feature>
<dbReference type="Proteomes" id="UP000323274">
    <property type="component" value="Unassembled WGS sequence"/>
</dbReference>
<dbReference type="InterPro" id="IPR058591">
    <property type="entry name" value="Gtf3_N"/>
</dbReference>
<name>A0A5A5TZ11_LEUCI</name>
<evidence type="ECO:0000259" key="2">
    <source>
        <dbReference type="Pfam" id="PF26334"/>
    </source>
</evidence>
<organism evidence="4 5">
    <name type="scientific">Leuconostoc citreum</name>
    <dbReference type="NCBI Taxonomy" id="33964"/>
    <lineage>
        <taxon>Bacteria</taxon>
        <taxon>Bacillati</taxon>
        <taxon>Bacillota</taxon>
        <taxon>Bacilli</taxon>
        <taxon>Lactobacillales</taxon>
        <taxon>Lactobacillaceae</taxon>
        <taxon>Leuconostoc</taxon>
    </lineage>
</organism>
<evidence type="ECO:0000259" key="3">
    <source>
        <dbReference type="Pfam" id="PF26337"/>
    </source>
</evidence>
<reference evidence="4 5" key="1">
    <citation type="submission" date="2019-04" db="EMBL/GenBank/DDBJ databases">
        <title>A pseudo-fructophilic Leuconostoc citreum strain F192-5 isolated from peel of satsuma mandarin: the first report for isolation and characterization of strain-dependent fructophilic-like characteristics.</title>
        <authorList>
            <person name="Maeno S."/>
            <person name="Tanizawa Y."/>
            <person name="Kajikawa A."/>
            <person name="Kanesaki Y."/>
            <person name="Kubota E."/>
            <person name="Arita M."/>
            <person name="Leon D."/>
            <person name="Endo A."/>
        </authorList>
    </citation>
    <scope>NUCLEOTIDE SEQUENCE [LARGE SCALE GENOMIC DNA]</scope>
    <source>
        <strain evidence="4 5">F192-5</strain>
    </source>
</reference>
<evidence type="ECO:0000313" key="5">
    <source>
        <dbReference type="Proteomes" id="UP000323274"/>
    </source>
</evidence>
<gene>
    <name evidence="4" type="ORF">LCIT_07000</name>
</gene>
<dbReference type="Gene3D" id="3.40.50.2000">
    <property type="entry name" value="Glycogen Phosphorylase B"/>
    <property type="match status" value="2"/>
</dbReference>
<feature type="domain" description="Glucosyltransferase 3-like N-terminal" evidence="2">
    <location>
        <begin position="231"/>
        <end position="358"/>
    </location>
</feature>
<dbReference type="Pfam" id="PF26334">
    <property type="entry name" value="Gtf3_N"/>
    <property type="match status" value="1"/>
</dbReference>
<evidence type="ECO:0000313" key="4">
    <source>
        <dbReference type="EMBL" id="GDZ83458.1"/>
    </source>
</evidence>
<accession>A0A5A5TZ11</accession>
<dbReference type="RefSeq" id="WP_149334076.1">
    <property type="nucleotide sequence ID" value="NZ_BJJW01000005.1"/>
</dbReference>
<proteinExistence type="predicted"/>
<keyword evidence="1" id="KW-0808">Transferase</keyword>
<comment type="caution">
    <text evidence="4">The sequence shown here is derived from an EMBL/GenBank/DDBJ whole genome shotgun (WGS) entry which is preliminary data.</text>
</comment>
<dbReference type="Pfam" id="PF26337">
    <property type="entry name" value="Gtf3_C"/>
    <property type="match status" value="1"/>
</dbReference>